<comment type="caution">
    <text evidence="1">The sequence shown here is derived from an EMBL/GenBank/DDBJ whole genome shotgun (WGS) entry which is preliminary data.</text>
</comment>
<evidence type="ECO:0000313" key="2">
    <source>
        <dbReference type="Proteomes" id="UP000814033"/>
    </source>
</evidence>
<sequence>MHADLKASCIVRFLLFRPLFGLCNGAQIINSTCHAASCRHVGTSFFPNRNSNCSHHAIFCLRICWGGKFFGATGEPRRAYVRRPAPAPRNTPWVMSRRDNVTGCA</sequence>
<proteinExistence type="predicted"/>
<accession>A0ACB8SDS5</accession>
<reference evidence="1" key="1">
    <citation type="submission" date="2021-02" db="EMBL/GenBank/DDBJ databases">
        <authorList>
            <consortium name="DOE Joint Genome Institute"/>
            <person name="Ahrendt S."/>
            <person name="Looney B.P."/>
            <person name="Miyauchi S."/>
            <person name="Morin E."/>
            <person name="Drula E."/>
            <person name="Courty P.E."/>
            <person name="Chicoki N."/>
            <person name="Fauchery L."/>
            <person name="Kohler A."/>
            <person name="Kuo A."/>
            <person name="Labutti K."/>
            <person name="Pangilinan J."/>
            <person name="Lipzen A."/>
            <person name="Riley R."/>
            <person name="Andreopoulos W."/>
            <person name="He G."/>
            <person name="Johnson J."/>
            <person name="Barry K.W."/>
            <person name="Grigoriev I.V."/>
            <person name="Nagy L."/>
            <person name="Hibbett D."/>
            <person name="Henrissat B."/>
            <person name="Matheny P.B."/>
            <person name="Labbe J."/>
            <person name="Martin F."/>
        </authorList>
    </citation>
    <scope>NUCLEOTIDE SEQUENCE</scope>
    <source>
        <strain evidence="1">FP105234-sp</strain>
    </source>
</reference>
<evidence type="ECO:0000313" key="1">
    <source>
        <dbReference type="EMBL" id="KAI0054081.1"/>
    </source>
</evidence>
<gene>
    <name evidence="1" type="ORF">FA95DRAFT_31882</name>
</gene>
<dbReference type="Proteomes" id="UP000814033">
    <property type="component" value="Unassembled WGS sequence"/>
</dbReference>
<dbReference type="EMBL" id="MU275838">
    <property type="protein sequence ID" value="KAI0054081.1"/>
    <property type="molecule type" value="Genomic_DNA"/>
</dbReference>
<protein>
    <submittedName>
        <fullName evidence="1">Uncharacterized protein</fullName>
    </submittedName>
</protein>
<name>A0ACB8SDS5_9AGAM</name>
<organism evidence="1 2">
    <name type="scientific">Auriscalpium vulgare</name>
    <dbReference type="NCBI Taxonomy" id="40419"/>
    <lineage>
        <taxon>Eukaryota</taxon>
        <taxon>Fungi</taxon>
        <taxon>Dikarya</taxon>
        <taxon>Basidiomycota</taxon>
        <taxon>Agaricomycotina</taxon>
        <taxon>Agaricomycetes</taxon>
        <taxon>Russulales</taxon>
        <taxon>Auriscalpiaceae</taxon>
        <taxon>Auriscalpium</taxon>
    </lineage>
</organism>
<keyword evidence="2" id="KW-1185">Reference proteome</keyword>
<reference evidence="1" key="2">
    <citation type="journal article" date="2022" name="New Phytol.">
        <title>Evolutionary transition to the ectomycorrhizal habit in the genomes of a hyperdiverse lineage of mushroom-forming fungi.</title>
        <authorList>
            <person name="Looney B."/>
            <person name="Miyauchi S."/>
            <person name="Morin E."/>
            <person name="Drula E."/>
            <person name="Courty P.E."/>
            <person name="Kohler A."/>
            <person name="Kuo A."/>
            <person name="LaButti K."/>
            <person name="Pangilinan J."/>
            <person name="Lipzen A."/>
            <person name="Riley R."/>
            <person name="Andreopoulos W."/>
            <person name="He G."/>
            <person name="Johnson J."/>
            <person name="Nolan M."/>
            <person name="Tritt A."/>
            <person name="Barry K.W."/>
            <person name="Grigoriev I.V."/>
            <person name="Nagy L.G."/>
            <person name="Hibbett D."/>
            <person name="Henrissat B."/>
            <person name="Matheny P.B."/>
            <person name="Labbe J."/>
            <person name="Martin F.M."/>
        </authorList>
    </citation>
    <scope>NUCLEOTIDE SEQUENCE</scope>
    <source>
        <strain evidence="1">FP105234-sp</strain>
    </source>
</reference>